<accession>A0ABT2Z0K3</accession>
<keyword evidence="1" id="KW-0812">Transmembrane</keyword>
<proteinExistence type="predicted"/>
<keyword evidence="3" id="KW-1185">Reference proteome</keyword>
<gene>
    <name evidence="2" type="ORF">OE647_08020</name>
</gene>
<feature type="transmembrane region" description="Helical" evidence="1">
    <location>
        <begin position="133"/>
        <end position="152"/>
    </location>
</feature>
<feature type="transmembrane region" description="Helical" evidence="1">
    <location>
        <begin position="85"/>
        <end position="104"/>
    </location>
</feature>
<dbReference type="Proteomes" id="UP001652503">
    <property type="component" value="Unassembled WGS sequence"/>
</dbReference>
<keyword evidence="1" id="KW-1133">Transmembrane helix</keyword>
<sequence length="164" mass="18219">MIRQHADRVARWLHRLFEASLVVKGLLATAEAASGLGLLLTPNTVIQGFVAWMTRNELAEDPGDAMAQWVERLAHSFSIGLQHFYALYLLSHGLLKLLMVLLLAARVSWAYPASMAVLAGFILYQLQQWTASGSLPLLALSAFDAVMIALIWREWRALRHSVPG</sequence>
<dbReference type="EMBL" id="JAOWLA010000006">
    <property type="protein sequence ID" value="MCV2864683.1"/>
    <property type="molecule type" value="Genomic_DNA"/>
</dbReference>
<protein>
    <submittedName>
        <fullName evidence="2">DUF2127 domain-containing protein</fullName>
    </submittedName>
</protein>
<keyword evidence="1" id="KW-0472">Membrane</keyword>
<comment type="caution">
    <text evidence="2">The sequence shown here is derived from an EMBL/GenBank/DDBJ whole genome shotgun (WGS) entry which is preliminary data.</text>
</comment>
<dbReference type="Pfam" id="PF09900">
    <property type="entry name" value="DUF2127"/>
    <property type="match status" value="1"/>
</dbReference>
<evidence type="ECO:0000313" key="3">
    <source>
        <dbReference type="Proteomes" id="UP001652503"/>
    </source>
</evidence>
<name>A0ABT2Z0K3_9RHOB</name>
<dbReference type="RefSeq" id="WP_263721197.1">
    <property type="nucleotide sequence ID" value="NZ_JAOWLA010000006.1"/>
</dbReference>
<evidence type="ECO:0000256" key="1">
    <source>
        <dbReference type="SAM" id="Phobius"/>
    </source>
</evidence>
<dbReference type="InterPro" id="IPR021125">
    <property type="entry name" value="DUF2127"/>
</dbReference>
<reference evidence="2 3" key="1">
    <citation type="submission" date="2022-10" db="EMBL/GenBank/DDBJ databases">
        <title>Defluviimonas sp. nov., isolated from ocean surface water.</title>
        <authorList>
            <person name="He W."/>
            <person name="Wang L."/>
            <person name="Zhang D.-F."/>
        </authorList>
    </citation>
    <scope>NUCLEOTIDE SEQUENCE [LARGE SCALE GENOMIC DNA]</scope>
    <source>
        <strain evidence="2 3">WL0075</strain>
    </source>
</reference>
<organism evidence="2 3">
    <name type="scientific">Albidovulum sediminicola</name>
    <dbReference type="NCBI Taxonomy" id="2984331"/>
    <lineage>
        <taxon>Bacteria</taxon>
        <taxon>Pseudomonadati</taxon>
        <taxon>Pseudomonadota</taxon>
        <taxon>Alphaproteobacteria</taxon>
        <taxon>Rhodobacterales</taxon>
        <taxon>Paracoccaceae</taxon>
        <taxon>Albidovulum</taxon>
    </lineage>
</organism>
<evidence type="ECO:0000313" key="2">
    <source>
        <dbReference type="EMBL" id="MCV2864683.1"/>
    </source>
</evidence>